<dbReference type="Proteomes" id="UP000585614">
    <property type="component" value="Unassembled WGS sequence"/>
</dbReference>
<evidence type="ECO:0000313" key="1">
    <source>
        <dbReference type="EMBL" id="KAF6327628.1"/>
    </source>
</evidence>
<evidence type="ECO:0000313" key="2">
    <source>
        <dbReference type="Proteomes" id="UP000585614"/>
    </source>
</evidence>
<organism evidence="1 2">
    <name type="scientific">Rhinolophus ferrumequinum</name>
    <name type="common">Greater horseshoe bat</name>
    <dbReference type="NCBI Taxonomy" id="59479"/>
    <lineage>
        <taxon>Eukaryota</taxon>
        <taxon>Metazoa</taxon>
        <taxon>Chordata</taxon>
        <taxon>Craniata</taxon>
        <taxon>Vertebrata</taxon>
        <taxon>Euteleostomi</taxon>
        <taxon>Mammalia</taxon>
        <taxon>Eutheria</taxon>
        <taxon>Laurasiatheria</taxon>
        <taxon>Chiroptera</taxon>
        <taxon>Yinpterochiroptera</taxon>
        <taxon>Rhinolophoidea</taxon>
        <taxon>Rhinolophidae</taxon>
        <taxon>Rhinolophinae</taxon>
        <taxon>Rhinolophus</taxon>
    </lineage>
</organism>
<proteinExistence type="predicted"/>
<reference evidence="1 2" key="1">
    <citation type="journal article" date="2020" name="Nature">
        <title>Six reference-quality genomes reveal evolution of bat adaptations.</title>
        <authorList>
            <person name="Jebb D."/>
            <person name="Huang Z."/>
            <person name="Pippel M."/>
            <person name="Hughes G.M."/>
            <person name="Lavrichenko K."/>
            <person name="Devanna P."/>
            <person name="Winkler S."/>
            <person name="Jermiin L.S."/>
            <person name="Skirmuntt E.C."/>
            <person name="Katzourakis A."/>
            <person name="Burkitt-Gray L."/>
            <person name="Ray D.A."/>
            <person name="Sullivan K.A.M."/>
            <person name="Roscito J.G."/>
            <person name="Kirilenko B.M."/>
            <person name="Davalos L.M."/>
            <person name="Corthals A.P."/>
            <person name="Power M.L."/>
            <person name="Jones G."/>
            <person name="Ransome R.D."/>
            <person name="Dechmann D.K.N."/>
            <person name="Locatelli A.G."/>
            <person name="Puechmaille S.J."/>
            <person name="Fedrigo O."/>
            <person name="Jarvis E.D."/>
            <person name="Hiller M."/>
            <person name="Vernes S.C."/>
            <person name="Myers E.W."/>
            <person name="Teeling E.C."/>
        </authorList>
    </citation>
    <scope>NUCLEOTIDE SEQUENCE [LARGE SCALE GENOMIC DNA]</scope>
    <source>
        <strain evidence="1">MRhiFer1</strain>
        <tissue evidence="1">Lung</tissue>
    </source>
</reference>
<name>A0A7J7VRH1_RHIFE</name>
<accession>A0A7J7VRH1</accession>
<dbReference type="AlphaFoldDB" id="A0A7J7VRH1"/>
<sequence>MGVGKGPGIKAPKYCGLQPLQKQMSWKLQQAVLAEPLKLLQHVTHGCDLVLPDPVPPPPTDSMRSKNKTLLEFLDICYSLLKVAATARGDPTAGLCDERFRDAGCYLAPRLCGLACVQGVIINPYASPTGCAVISASDAVNSVTGGKREARCWGGGWGCREPW</sequence>
<dbReference type="EMBL" id="JACAGC010000012">
    <property type="protein sequence ID" value="KAF6327628.1"/>
    <property type="molecule type" value="Genomic_DNA"/>
</dbReference>
<comment type="caution">
    <text evidence="1">The sequence shown here is derived from an EMBL/GenBank/DDBJ whole genome shotgun (WGS) entry which is preliminary data.</text>
</comment>
<gene>
    <name evidence="1" type="ORF">mRhiFer1_008319</name>
</gene>
<protein>
    <submittedName>
        <fullName evidence="1">Uncharacterized protein</fullName>
    </submittedName>
</protein>